<dbReference type="AlphaFoldDB" id="A0A382DUC2"/>
<evidence type="ECO:0008006" key="2">
    <source>
        <dbReference type="Google" id="ProtNLM"/>
    </source>
</evidence>
<evidence type="ECO:0000313" key="1">
    <source>
        <dbReference type="EMBL" id="SVB41331.1"/>
    </source>
</evidence>
<sequence>MTEPISWSVRARNLPEHARNPIHTDEGGRAAGFDAALVAGVTVYA</sequence>
<organism evidence="1">
    <name type="scientific">marine metagenome</name>
    <dbReference type="NCBI Taxonomy" id="408172"/>
    <lineage>
        <taxon>unclassified sequences</taxon>
        <taxon>metagenomes</taxon>
        <taxon>ecological metagenomes</taxon>
    </lineage>
</organism>
<reference evidence="1" key="1">
    <citation type="submission" date="2018-05" db="EMBL/GenBank/DDBJ databases">
        <authorList>
            <person name="Lanie J.A."/>
            <person name="Ng W.-L."/>
            <person name="Kazmierczak K.M."/>
            <person name="Andrzejewski T.M."/>
            <person name="Davidsen T.M."/>
            <person name="Wayne K.J."/>
            <person name="Tettelin H."/>
            <person name="Glass J.I."/>
            <person name="Rusch D."/>
            <person name="Podicherti R."/>
            <person name="Tsui H.-C.T."/>
            <person name="Winkler M.E."/>
        </authorList>
    </citation>
    <scope>NUCLEOTIDE SEQUENCE</scope>
</reference>
<name>A0A382DUC2_9ZZZZ</name>
<proteinExistence type="predicted"/>
<gene>
    <name evidence="1" type="ORF">METZ01_LOCUS194185</name>
</gene>
<feature type="non-terminal residue" evidence="1">
    <location>
        <position position="45"/>
    </location>
</feature>
<accession>A0A382DUC2</accession>
<protein>
    <recommendedName>
        <fullName evidence="2">MaoC-like domain-containing protein</fullName>
    </recommendedName>
</protein>
<dbReference type="EMBL" id="UINC01040863">
    <property type="protein sequence ID" value="SVB41331.1"/>
    <property type="molecule type" value="Genomic_DNA"/>
</dbReference>